<dbReference type="WBParaSite" id="ACAC_0000637601-mRNA-1">
    <property type="protein sequence ID" value="ACAC_0000637601-mRNA-1"/>
    <property type="gene ID" value="ACAC_0000637601"/>
</dbReference>
<evidence type="ECO:0000313" key="1">
    <source>
        <dbReference type="Proteomes" id="UP000035642"/>
    </source>
</evidence>
<organism evidence="1 2">
    <name type="scientific">Angiostrongylus cantonensis</name>
    <name type="common">Rat lungworm</name>
    <dbReference type="NCBI Taxonomy" id="6313"/>
    <lineage>
        <taxon>Eukaryota</taxon>
        <taxon>Metazoa</taxon>
        <taxon>Ecdysozoa</taxon>
        <taxon>Nematoda</taxon>
        <taxon>Chromadorea</taxon>
        <taxon>Rhabditida</taxon>
        <taxon>Rhabditina</taxon>
        <taxon>Rhabditomorpha</taxon>
        <taxon>Strongyloidea</taxon>
        <taxon>Metastrongylidae</taxon>
        <taxon>Angiostrongylus</taxon>
    </lineage>
</organism>
<name>A0A0K0D8I1_ANGCA</name>
<keyword evidence="1" id="KW-1185">Reference proteome</keyword>
<evidence type="ECO:0000313" key="2">
    <source>
        <dbReference type="WBParaSite" id="ACAC_0000637601-mRNA-1"/>
    </source>
</evidence>
<reference evidence="2" key="2">
    <citation type="submission" date="2017-02" db="UniProtKB">
        <authorList>
            <consortium name="WormBaseParasite"/>
        </authorList>
    </citation>
    <scope>IDENTIFICATION</scope>
</reference>
<accession>A0A0K0D8I1</accession>
<reference evidence="1" key="1">
    <citation type="submission" date="2012-09" db="EMBL/GenBank/DDBJ databases">
        <authorList>
            <person name="Martin A.A."/>
        </authorList>
    </citation>
    <scope>NUCLEOTIDE SEQUENCE</scope>
</reference>
<dbReference type="Proteomes" id="UP000035642">
    <property type="component" value="Unassembled WGS sequence"/>
</dbReference>
<dbReference type="AlphaFoldDB" id="A0A0K0D8I1"/>
<sequence length="107" mass="12330">MESEGLTIKTGTMDDKNQAIRETNWQNIVRPYYEAMKHKVARVTATSEPQQILQTPGMWSCKRVDEKLITRWLPELQLLSFSASINCPGYEMDPINEQDKKDDGKVL</sequence>
<proteinExistence type="predicted"/>
<protein>
    <submittedName>
        <fullName evidence="2">Uncharacterized protein</fullName>
    </submittedName>
</protein>